<dbReference type="AlphaFoldDB" id="A0A544QTD3"/>
<gene>
    <name evidence="4" type="ORF">EXD82_09210</name>
</gene>
<organism evidence="4 5">
    <name type="scientific">Peptacetobacter hominis</name>
    <dbReference type="NCBI Taxonomy" id="2743610"/>
    <lineage>
        <taxon>Bacteria</taxon>
        <taxon>Bacillati</taxon>
        <taxon>Bacillota</taxon>
        <taxon>Clostridia</taxon>
        <taxon>Peptostreptococcales</taxon>
        <taxon>Peptostreptococcaceae</taxon>
        <taxon>Peptacetobacter</taxon>
    </lineage>
</organism>
<feature type="domain" description="Glycosyl hydrolase-like 10" evidence="3">
    <location>
        <begin position="34"/>
        <end position="339"/>
    </location>
</feature>
<evidence type="ECO:0000313" key="5">
    <source>
        <dbReference type="Proteomes" id="UP000317863"/>
    </source>
</evidence>
<evidence type="ECO:0000256" key="1">
    <source>
        <dbReference type="ARBA" id="ARBA00022729"/>
    </source>
</evidence>
<keyword evidence="5" id="KW-1185">Reference proteome</keyword>
<dbReference type="InterPro" id="IPR003790">
    <property type="entry name" value="GHL10"/>
</dbReference>
<dbReference type="SUPFAM" id="SSF51445">
    <property type="entry name" value="(Trans)glycosidases"/>
    <property type="match status" value="1"/>
</dbReference>
<protein>
    <submittedName>
        <fullName evidence="4">Cell surface protein</fullName>
    </submittedName>
</protein>
<feature type="signal peptide" evidence="2">
    <location>
        <begin position="1"/>
        <end position="30"/>
    </location>
</feature>
<dbReference type="PANTHER" id="PTHR43405">
    <property type="entry name" value="GLYCOSYL HYDROLASE DIGH"/>
    <property type="match status" value="1"/>
</dbReference>
<dbReference type="InterPro" id="IPR052177">
    <property type="entry name" value="Divisome_Glycosyl_Hydrolase"/>
</dbReference>
<sequence length="711" mass="78256">MKNKIARLISVMMAITFVMVSSIYTNGVDAAENEMRAAWVSTVYNLDWPKTKNNASKQKQELTQMMDKLKGCGINTIILQVRPESDALYKSSINPWSKYLTGTQGKDPGYDPLSYAVSEAHKRGMEIHAWFNPYRVTTSGTDLSALASSNPARKNPSWVIKYNNKLYYDPGNPAVIDYLVKTVTEVAKNYDVDGVHFDDYFYPSSSFPDDATYKKYGNGMSKADWRRENVNTLLREVKSSVKSVNPDCQFGVSPFGIWRNKSDSCPTGSDTKGSESYSSMYADSRTWIRKGYIDYIAPQLYWPMGYSVADYTKLVKWWANEVKGYNVKLYIGQGIYKQGQSDYSGQNIAKEIKKQINENRKYDTVSGSIYFSAKDILNKSQIYNDLKSMYGEYTGGFDSSDTTESSVKVTSMIGANRYDTAARISKAGWSSGSSKVIIANGLNEMEGIISNPLAASYNAPILLVSDNAVRSETETELKRLNPSEVIIVGGTSSVKSNIESKIKSIVPKASVRRINASGEINLSVAIAKEIDKVSPVNKIYMTGTDGEADALSVAAKAGEEKAPILVTDKNSLSSSVSTWIKDNNISDAYFLGQNMVISDSVIKSADSIISGSVSGNRIGGANRNETNALVIDKFYKTSDYNSIIVTKNRPLADAITSGVYASKLKVPIVLAGNELDDKQESVLSSKKSPLIYRIGGGITSSTFNKIQKLME</sequence>
<dbReference type="Gene3D" id="3.20.20.80">
    <property type="entry name" value="Glycosidases"/>
    <property type="match status" value="1"/>
</dbReference>
<dbReference type="Pfam" id="PF02638">
    <property type="entry name" value="GHL10"/>
    <property type="match status" value="1"/>
</dbReference>
<dbReference type="EMBL" id="SGJB01000019">
    <property type="protein sequence ID" value="TQQ83956.1"/>
    <property type="molecule type" value="Genomic_DNA"/>
</dbReference>
<dbReference type="PANTHER" id="PTHR43405:SF1">
    <property type="entry name" value="GLYCOSYL HYDROLASE DIGH"/>
    <property type="match status" value="1"/>
</dbReference>
<dbReference type="Proteomes" id="UP000317863">
    <property type="component" value="Unassembled WGS sequence"/>
</dbReference>
<dbReference type="RefSeq" id="WP_142536623.1">
    <property type="nucleotide sequence ID" value="NZ_SGJB01000019.1"/>
</dbReference>
<comment type="caution">
    <text evidence="4">The sequence shown here is derived from an EMBL/GenBank/DDBJ whole genome shotgun (WGS) entry which is preliminary data.</text>
</comment>
<dbReference type="InterPro" id="IPR017853">
    <property type="entry name" value="GH"/>
</dbReference>
<accession>A0A544QTD3</accession>
<evidence type="ECO:0000259" key="3">
    <source>
        <dbReference type="Pfam" id="PF02638"/>
    </source>
</evidence>
<feature type="chain" id="PRO_5022144866" evidence="2">
    <location>
        <begin position="31"/>
        <end position="711"/>
    </location>
</feature>
<proteinExistence type="predicted"/>
<evidence type="ECO:0000256" key="2">
    <source>
        <dbReference type="SAM" id="SignalP"/>
    </source>
</evidence>
<reference evidence="4 5" key="1">
    <citation type="submission" date="2019-02" db="EMBL/GenBank/DDBJ databases">
        <title>Peptostreptococcaceae bacterium ZHW00191 nov., a new bacterium isolated from the human gut.</title>
        <authorList>
            <person name="Zhou H.-W."/>
            <person name="Chen X.-J."/>
        </authorList>
    </citation>
    <scope>NUCLEOTIDE SEQUENCE [LARGE SCALE GENOMIC DNA]</scope>
    <source>
        <strain evidence="4 5">ZHW00191</strain>
    </source>
</reference>
<evidence type="ECO:0000313" key="4">
    <source>
        <dbReference type="EMBL" id="TQQ83956.1"/>
    </source>
</evidence>
<dbReference type="Gene3D" id="3.40.50.12090">
    <property type="match status" value="1"/>
</dbReference>
<dbReference type="OrthoDB" id="43070at2"/>
<name>A0A544QTD3_9FIRM</name>
<dbReference type="InterPro" id="IPR007253">
    <property type="entry name" value="Cell_wall-bd_2"/>
</dbReference>
<dbReference type="Pfam" id="PF04122">
    <property type="entry name" value="CW_binding_2"/>
    <property type="match status" value="3"/>
</dbReference>
<keyword evidence="1 2" id="KW-0732">Signal</keyword>